<dbReference type="VEuPathDB" id="FungiDB:LCOR_04780.1"/>
<evidence type="ECO:0000313" key="1">
    <source>
        <dbReference type="EMBL" id="CDH53429.1"/>
    </source>
</evidence>
<dbReference type="Proteomes" id="UP000027586">
    <property type="component" value="Unassembled WGS sequence"/>
</dbReference>
<protein>
    <submittedName>
        <fullName evidence="1">Uncharacterized protein</fullName>
    </submittedName>
</protein>
<reference evidence="1" key="1">
    <citation type="submission" date="2013-08" db="EMBL/GenBank/DDBJ databases">
        <title>Gene expansion shapes genome architecture in the human pathogen Lichtheimia corymbifera: an evolutionary genomics analysis in the ancient terrestrial Mucorales (Mucoromycotina).</title>
        <authorList>
            <person name="Schwartze V.U."/>
            <person name="Winter S."/>
            <person name="Shelest E."/>
            <person name="Marcet-Houben M."/>
            <person name="Horn F."/>
            <person name="Wehner S."/>
            <person name="Hoffmann K."/>
            <person name="Riege K."/>
            <person name="Sammeth M."/>
            <person name="Nowrousian M."/>
            <person name="Valiante V."/>
            <person name="Linde J."/>
            <person name="Jacobsen I.D."/>
            <person name="Marz M."/>
            <person name="Brakhage A.A."/>
            <person name="Gabaldon T."/>
            <person name="Bocker S."/>
            <person name="Voigt K."/>
        </authorList>
    </citation>
    <scope>NUCLEOTIDE SEQUENCE [LARGE SCALE GENOMIC DNA]</scope>
    <source>
        <strain evidence="1">FSU 9682</strain>
    </source>
</reference>
<sequence length="138" mass="16091">MHEFVMCLCTDVVAILEEQPGCVTLLNESPMVRRCRVRAGNIIDPSHSRYYLHCLARSYELSRTYAQPLILVHSQDIIEYWHRIDSFRLFCCITHAQPIVVLVGIRGNNRLCFCHTITTTPIYHITRDRVHEVDITCF</sequence>
<dbReference type="AlphaFoldDB" id="A0A068RTS1"/>
<proteinExistence type="predicted"/>
<gene>
    <name evidence="1" type="ORF">LCOR_04780.1</name>
</gene>
<accession>A0A068RTS1</accession>
<name>A0A068RTS1_9FUNG</name>
<comment type="caution">
    <text evidence="1">The sequence shown here is derived from an EMBL/GenBank/DDBJ whole genome shotgun (WGS) entry which is preliminary data.</text>
</comment>
<keyword evidence="2" id="KW-1185">Reference proteome</keyword>
<dbReference type="EMBL" id="CBTN010000017">
    <property type="protein sequence ID" value="CDH53429.1"/>
    <property type="molecule type" value="Genomic_DNA"/>
</dbReference>
<evidence type="ECO:0000313" key="2">
    <source>
        <dbReference type="Proteomes" id="UP000027586"/>
    </source>
</evidence>
<organism evidence="1 2">
    <name type="scientific">Lichtheimia corymbifera JMRC:FSU:9682</name>
    <dbReference type="NCBI Taxonomy" id="1263082"/>
    <lineage>
        <taxon>Eukaryota</taxon>
        <taxon>Fungi</taxon>
        <taxon>Fungi incertae sedis</taxon>
        <taxon>Mucoromycota</taxon>
        <taxon>Mucoromycotina</taxon>
        <taxon>Mucoromycetes</taxon>
        <taxon>Mucorales</taxon>
        <taxon>Lichtheimiaceae</taxon>
        <taxon>Lichtheimia</taxon>
    </lineage>
</organism>